<dbReference type="InterPro" id="IPR037143">
    <property type="entry name" value="4-PPantetheinyl_Trfase_dom_sf"/>
</dbReference>
<dbReference type="OMA" id="WVFEESL"/>
<evidence type="ECO:0000256" key="1">
    <source>
        <dbReference type="ARBA" id="ARBA00013172"/>
    </source>
</evidence>
<dbReference type="PANTHER" id="PTHR12215:SF10">
    <property type="entry name" value="L-AMINOADIPATE-SEMIALDEHYDE DEHYDROGENASE-PHOSPHOPANTETHEINYL TRANSFERASE"/>
    <property type="match status" value="1"/>
</dbReference>
<dbReference type="InterPro" id="IPR050559">
    <property type="entry name" value="P-Pant_transferase_sf"/>
</dbReference>
<dbReference type="EMBL" id="JH711577">
    <property type="protein sequence ID" value="EIW82249.1"/>
    <property type="molecule type" value="Genomic_DNA"/>
</dbReference>
<dbReference type="GO" id="GO:0005829">
    <property type="term" value="C:cytosol"/>
    <property type="evidence" value="ECO:0007669"/>
    <property type="project" value="TreeGrafter"/>
</dbReference>
<dbReference type="Proteomes" id="UP000053558">
    <property type="component" value="Unassembled WGS sequence"/>
</dbReference>
<evidence type="ECO:0000313" key="5">
    <source>
        <dbReference type="EMBL" id="EIW82249.1"/>
    </source>
</evidence>
<dbReference type="Pfam" id="PF22624">
    <property type="entry name" value="AASDHPPT_N"/>
    <property type="match status" value="1"/>
</dbReference>
<feature type="domain" description="4'-phosphopantetheinyl transferase" evidence="3">
    <location>
        <begin position="115"/>
        <end position="194"/>
    </location>
</feature>
<keyword evidence="6" id="KW-1185">Reference proteome</keyword>
<dbReference type="PANTHER" id="PTHR12215">
    <property type="entry name" value="PHOSPHOPANTETHEINE TRANSFERASE"/>
    <property type="match status" value="1"/>
</dbReference>
<keyword evidence="2" id="KW-0808">Transferase</keyword>
<dbReference type="EC" id="2.7.8.7" evidence="1"/>
<dbReference type="GO" id="GO:0008897">
    <property type="term" value="F:holo-[acyl-carrier-protein] synthase activity"/>
    <property type="evidence" value="ECO:0007669"/>
    <property type="project" value="UniProtKB-EC"/>
</dbReference>
<dbReference type="InterPro" id="IPR055066">
    <property type="entry name" value="AASDHPPT_N"/>
</dbReference>
<gene>
    <name evidence="5" type="ORF">CONPUDRAFT_153130</name>
</gene>
<reference evidence="6" key="1">
    <citation type="journal article" date="2012" name="Science">
        <title>The Paleozoic origin of enzymatic lignin decomposition reconstructed from 31 fungal genomes.</title>
        <authorList>
            <person name="Floudas D."/>
            <person name="Binder M."/>
            <person name="Riley R."/>
            <person name="Barry K."/>
            <person name="Blanchette R.A."/>
            <person name="Henrissat B."/>
            <person name="Martinez A.T."/>
            <person name="Otillar R."/>
            <person name="Spatafora J.W."/>
            <person name="Yadav J.S."/>
            <person name="Aerts A."/>
            <person name="Benoit I."/>
            <person name="Boyd A."/>
            <person name="Carlson A."/>
            <person name="Copeland A."/>
            <person name="Coutinho P.M."/>
            <person name="de Vries R.P."/>
            <person name="Ferreira P."/>
            <person name="Findley K."/>
            <person name="Foster B."/>
            <person name="Gaskell J."/>
            <person name="Glotzer D."/>
            <person name="Gorecki P."/>
            <person name="Heitman J."/>
            <person name="Hesse C."/>
            <person name="Hori C."/>
            <person name="Igarashi K."/>
            <person name="Jurgens J.A."/>
            <person name="Kallen N."/>
            <person name="Kersten P."/>
            <person name="Kohler A."/>
            <person name="Kuees U."/>
            <person name="Kumar T.K.A."/>
            <person name="Kuo A."/>
            <person name="LaButti K."/>
            <person name="Larrondo L.F."/>
            <person name="Lindquist E."/>
            <person name="Ling A."/>
            <person name="Lombard V."/>
            <person name="Lucas S."/>
            <person name="Lundell T."/>
            <person name="Martin R."/>
            <person name="McLaughlin D.J."/>
            <person name="Morgenstern I."/>
            <person name="Morin E."/>
            <person name="Murat C."/>
            <person name="Nagy L.G."/>
            <person name="Nolan M."/>
            <person name="Ohm R.A."/>
            <person name="Patyshakuliyeva A."/>
            <person name="Rokas A."/>
            <person name="Ruiz-Duenas F.J."/>
            <person name="Sabat G."/>
            <person name="Salamov A."/>
            <person name="Samejima M."/>
            <person name="Schmutz J."/>
            <person name="Slot J.C."/>
            <person name="St John F."/>
            <person name="Stenlid J."/>
            <person name="Sun H."/>
            <person name="Sun S."/>
            <person name="Syed K."/>
            <person name="Tsang A."/>
            <person name="Wiebenga A."/>
            <person name="Young D."/>
            <person name="Pisabarro A."/>
            <person name="Eastwood D.C."/>
            <person name="Martin F."/>
            <person name="Cullen D."/>
            <person name="Grigoriev I.V."/>
            <person name="Hibbett D.S."/>
        </authorList>
    </citation>
    <scope>NUCLEOTIDE SEQUENCE [LARGE SCALE GENOMIC DNA]</scope>
    <source>
        <strain evidence="6">RWD-64-598 SS2</strain>
    </source>
</reference>
<dbReference type="SUPFAM" id="SSF56214">
    <property type="entry name" value="4'-phosphopantetheinyl transferase"/>
    <property type="match status" value="2"/>
</dbReference>
<evidence type="ECO:0000313" key="6">
    <source>
        <dbReference type="Proteomes" id="UP000053558"/>
    </source>
</evidence>
<dbReference type="AlphaFoldDB" id="A0A5M3MSV4"/>
<comment type="caution">
    <text evidence="5">The sequence shown here is derived from an EMBL/GenBank/DDBJ whole genome shotgun (WGS) entry which is preliminary data.</text>
</comment>
<protein>
    <recommendedName>
        <fullName evidence="1">holo-[acyl-carrier-protein] synthase</fullName>
        <ecNumber evidence="1">2.7.8.7</ecNumber>
    </recommendedName>
</protein>
<sequence length="262" mass="29534">MLQVWAITYNRADFPDALYERALPLVDEPVRAKIQKYVRREDAVRSLIGNLLPRMLLKRRGVARDTMHFSVTETNKPYVAVPGIDPPLAYNVTHDASIVAMAFGAGDLQPPAFTIGVDVMCIKKDARKTLKEFVDEVDSQLTKKELEIILDPSISETEGLTRFYWIWTLKEAYVKSLGLGIGLFEIKRIEYNVPEEQVLVDGKPANGWQFRKFKTQYLGESYVGVASKFIGGRATTIEEIDEGSLVVYDAAPFVDRAVEELV</sequence>
<dbReference type="OrthoDB" id="26719at2759"/>
<evidence type="ECO:0000259" key="3">
    <source>
        <dbReference type="Pfam" id="PF01648"/>
    </source>
</evidence>
<organism evidence="5 6">
    <name type="scientific">Coniophora puteana (strain RWD-64-598)</name>
    <name type="common">Brown rot fungus</name>
    <dbReference type="NCBI Taxonomy" id="741705"/>
    <lineage>
        <taxon>Eukaryota</taxon>
        <taxon>Fungi</taxon>
        <taxon>Dikarya</taxon>
        <taxon>Basidiomycota</taxon>
        <taxon>Agaricomycotina</taxon>
        <taxon>Agaricomycetes</taxon>
        <taxon>Agaricomycetidae</taxon>
        <taxon>Boletales</taxon>
        <taxon>Coniophorineae</taxon>
        <taxon>Coniophoraceae</taxon>
        <taxon>Coniophora</taxon>
    </lineage>
</organism>
<name>A0A5M3MSV4_CONPW</name>
<evidence type="ECO:0000256" key="2">
    <source>
        <dbReference type="ARBA" id="ARBA00022679"/>
    </source>
</evidence>
<dbReference type="GO" id="GO:0019878">
    <property type="term" value="P:lysine biosynthetic process via aminoadipic acid"/>
    <property type="evidence" value="ECO:0007669"/>
    <property type="project" value="TreeGrafter"/>
</dbReference>
<dbReference type="RefSeq" id="XP_007767980.1">
    <property type="nucleotide sequence ID" value="XM_007769790.1"/>
</dbReference>
<feature type="domain" description="4'-phosphopantetheinyl transferase N-terminal" evidence="4">
    <location>
        <begin position="19"/>
        <end position="102"/>
    </location>
</feature>
<dbReference type="KEGG" id="cput:CONPUDRAFT_153130"/>
<dbReference type="InterPro" id="IPR008278">
    <property type="entry name" value="4-PPantetheinyl_Trfase_dom"/>
</dbReference>
<dbReference type="GeneID" id="19203115"/>
<proteinExistence type="predicted"/>
<dbReference type="Pfam" id="PF01648">
    <property type="entry name" value="ACPS"/>
    <property type="match status" value="1"/>
</dbReference>
<accession>A0A5M3MSV4</accession>
<dbReference type="Gene3D" id="3.90.470.20">
    <property type="entry name" value="4'-phosphopantetheinyl transferase domain"/>
    <property type="match status" value="2"/>
</dbReference>
<dbReference type="GO" id="GO:0000287">
    <property type="term" value="F:magnesium ion binding"/>
    <property type="evidence" value="ECO:0007669"/>
    <property type="project" value="InterPro"/>
</dbReference>
<evidence type="ECO:0000259" key="4">
    <source>
        <dbReference type="Pfam" id="PF22624"/>
    </source>
</evidence>